<sequence>MTYQESFEALKAQLEALSAEEVRPPVIPVDVAVQEAENLYQVAKEDAEALATAGITAELIESLPVRIDALRYVQGLWTKDYGSRTDSEAEWKEVSVQAYALRDELLHTFRFAFRKQPAERSLVSKISKGSGHADLIQDLMDLSVLGKAHPEALAKVGFDATKLDTAEELSNTAGTLLGEVNEIRGSSWKPSKDIRDRANSYLKMAVDEIRETGKFVFWKNEDKERRYTSDFYRKKRVKAQEAKTEA</sequence>
<evidence type="ECO:0000313" key="2">
    <source>
        <dbReference type="Proteomes" id="UP001348817"/>
    </source>
</evidence>
<keyword evidence="2" id="KW-1185">Reference proteome</keyword>
<dbReference type="RefSeq" id="WP_338393984.1">
    <property type="nucleotide sequence ID" value="NZ_AP025314.1"/>
</dbReference>
<dbReference type="EMBL" id="AP025314">
    <property type="protein sequence ID" value="BDD08748.1"/>
    <property type="molecule type" value="Genomic_DNA"/>
</dbReference>
<dbReference type="AlphaFoldDB" id="A0AAU9CL33"/>
<gene>
    <name evidence="1" type="ORF">FUAX_11800</name>
</gene>
<organism evidence="1 2">
    <name type="scientific">Fulvitalea axinellae</name>
    <dbReference type="NCBI Taxonomy" id="1182444"/>
    <lineage>
        <taxon>Bacteria</taxon>
        <taxon>Pseudomonadati</taxon>
        <taxon>Bacteroidota</taxon>
        <taxon>Cytophagia</taxon>
        <taxon>Cytophagales</taxon>
        <taxon>Persicobacteraceae</taxon>
        <taxon>Fulvitalea</taxon>
    </lineage>
</organism>
<accession>A0AAU9CL33</accession>
<reference evidence="1 2" key="1">
    <citation type="submission" date="2021-12" db="EMBL/GenBank/DDBJ databases">
        <title>Genome sequencing of bacteria with rrn-lacking chromosome and rrn-plasmid.</title>
        <authorList>
            <person name="Anda M."/>
            <person name="Iwasaki W."/>
        </authorList>
    </citation>
    <scope>NUCLEOTIDE SEQUENCE [LARGE SCALE GENOMIC DNA]</scope>
    <source>
        <strain evidence="1 2">DSM 100852</strain>
    </source>
</reference>
<name>A0AAU9CL33_9BACT</name>
<evidence type="ECO:0000313" key="1">
    <source>
        <dbReference type="EMBL" id="BDD08748.1"/>
    </source>
</evidence>
<protein>
    <submittedName>
        <fullName evidence="1">Uncharacterized protein</fullName>
    </submittedName>
</protein>
<proteinExistence type="predicted"/>
<dbReference type="Proteomes" id="UP001348817">
    <property type="component" value="Chromosome"/>
</dbReference>
<dbReference type="KEGG" id="fax:FUAX_11800"/>